<dbReference type="InterPro" id="IPR011050">
    <property type="entry name" value="Pectin_lyase_fold/virulence"/>
</dbReference>
<protein>
    <recommendedName>
        <fullName evidence="9">Pectinesterase inhibitor domain-containing protein</fullName>
    </recommendedName>
</protein>
<keyword evidence="8" id="KW-0732">Signal</keyword>
<dbReference type="PANTHER" id="PTHR31707">
    <property type="entry name" value="PECTINESTERASE"/>
    <property type="match status" value="1"/>
</dbReference>
<dbReference type="InterPro" id="IPR018040">
    <property type="entry name" value="Pectinesterase_Tyr_AS"/>
</dbReference>
<feature type="region of interest" description="Disordered" evidence="7">
    <location>
        <begin position="231"/>
        <end position="379"/>
    </location>
</feature>
<evidence type="ECO:0000256" key="3">
    <source>
        <dbReference type="ARBA" id="ARBA00007786"/>
    </source>
</evidence>
<feature type="domain" description="Pectinesterase inhibitor" evidence="9">
    <location>
        <begin position="53"/>
        <end position="205"/>
    </location>
</feature>
<comment type="pathway">
    <text evidence="1">Glycan metabolism; pectin degradation; 2-dehydro-3-deoxy-D-gluconate from pectin: step 1/5.</text>
</comment>
<dbReference type="InterPro" id="IPR000070">
    <property type="entry name" value="Pectinesterase_cat"/>
</dbReference>
<evidence type="ECO:0000313" key="11">
    <source>
        <dbReference type="Proteomes" id="UP000824890"/>
    </source>
</evidence>
<dbReference type="Pfam" id="PF04043">
    <property type="entry name" value="PMEI"/>
    <property type="match status" value="1"/>
</dbReference>
<proteinExistence type="inferred from homology"/>
<comment type="caution">
    <text evidence="10">The sequence shown here is derived from an EMBL/GenBank/DDBJ whole genome shotgun (WGS) entry which is preliminary data.</text>
</comment>
<feature type="compositionally biased region" description="Basic and acidic residues" evidence="7">
    <location>
        <begin position="367"/>
        <end position="376"/>
    </location>
</feature>
<dbReference type="Proteomes" id="UP000824890">
    <property type="component" value="Unassembled WGS sequence"/>
</dbReference>
<evidence type="ECO:0000256" key="2">
    <source>
        <dbReference type="ARBA" id="ARBA00006027"/>
    </source>
</evidence>
<accession>A0ABQ7Y4J8</accession>
<feature type="signal peptide" evidence="8">
    <location>
        <begin position="1"/>
        <end position="32"/>
    </location>
</feature>
<dbReference type="SUPFAM" id="SSF51126">
    <property type="entry name" value="Pectin lyase-like"/>
    <property type="match status" value="1"/>
</dbReference>
<dbReference type="InterPro" id="IPR012334">
    <property type="entry name" value="Pectin_lyas_fold"/>
</dbReference>
<evidence type="ECO:0000256" key="1">
    <source>
        <dbReference type="ARBA" id="ARBA00005184"/>
    </source>
</evidence>
<feature type="chain" id="PRO_5046969533" description="Pectinesterase inhibitor domain-containing protein" evidence="8">
    <location>
        <begin position="33"/>
        <end position="733"/>
    </location>
</feature>
<gene>
    <name evidence="10" type="ORF">HID58_080331</name>
</gene>
<evidence type="ECO:0000256" key="5">
    <source>
        <dbReference type="ARBA" id="ARBA00023085"/>
    </source>
</evidence>
<dbReference type="Gene3D" id="1.20.140.40">
    <property type="entry name" value="Invertase/pectin methylesterase inhibitor family protein"/>
    <property type="match status" value="1"/>
</dbReference>
<reference evidence="10 11" key="1">
    <citation type="submission" date="2021-05" db="EMBL/GenBank/DDBJ databases">
        <title>Genome Assembly of Synthetic Allotetraploid Brassica napus Reveals Homoeologous Exchanges between Subgenomes.</title>
        <authorList>
            <person name="Davis J.T."/>
        </authorList>
    </citation>
    <scope>NUCLEOTIDE SEQUENCE [LARGE SCALE GENOMIC DNA]</scope>
    <source>
        <strain evidence="11">cv. Da-Ae</strain>
        <tissue evidence="10">Seedling</tissue>
    </source>
</reference>
<dbReference type="Pfam" id="PF01095">
    <property type="entry name" value="Pectinesterase"/>
    <property type="match status" value="1"/>
</dbReference>
<name>A0ABQ7Y4J8_BRANA</name>
<dbReference type="SUPFAM" id="SSF101148">
    <property type="entry name" value="Plant invertase/pectin methylesterase inhibitor"/>
    <property type="match status" value="1"/>
</dbReference>
<dbReference type="EMBL" id="JAGKQM010000018">
    <property type="protein sequence ID" value="KAH0863120.1"/>
    <property type="molecule type" value="Genomic_DNA"/>
</dbReference>
<dbReference type="Gene3D" id="2.160.20.10">
    <property type="entry name" value="Single-stranded right-handed beta-helix, Pectin lyase-like"/>
    <property type="match status" value="1"/>
</dbReference>
<feature type="active site" evidence="6">
    <location>
        <position position="573"/>
    </location>
</feature>
<dbReference type="InterPro" id="IPR006501">
    <property type="entry name" value="Pectinesterase_inhib_dom"/>
</dbReference>
<evidence type="ECO:0000256" key="4">
    <source>
        <dbReference type="ARBA" id="ARBA00022801"/>
    </source>
</evidence>
<keyword evidence="4" id="KW-0378">Hydrolase</keyword>
<evidence type="ECO:0000256" key="8">
    <source>
        <dbReference type="SAM" id="SignalP"/>
    </source>
</evidence>
<comment type="similarity">
    <text evidence="2">In the N-terminal section; belongs to the PMEI family.</text>
</comment>
<organism evidence="10 11">
    <name type="scientific">Brassica napus</name>
    <name type="common">Rape</name>
    <dbReference type="NCBI Taxonomy" id="3708"/>
    <lineage>
        <taxon>Eukaryota</taxon>
        <taxon>Viridiplantae</taxon>
        <taxon>Streptophyta</taxon>
        <taxon>Embryophyta</taxon>
        <taxon>Tracheophyta</taxon>
        <taxon>Spermatophyta</taxon>
        <taxon>Magnoliopsida</taxon>
        <taxon>eudicotyledons</taxon>
        <taxon>Gunneridae</taxon>
        <taxon>Pentapetalae</taxon>
        <taxon>rosids</taxon>
        <taxon>malvids</taxon>
        <taxon>Brassicales</taxon>
        <taxon>Brassicaceae</taxon>
        <taxon>Brassiceae</taxon>
        <taxon>Brassica</taxon>
    </lineage>
</organism>
<dbReference type="CDD" id="cd15798">
    <property type="entry name" value="PMEI-like_3"/>
    <property type="match status" value="1"/>
</dbReference>
<dbReference type="NCBIfam" id="TIGR01614">
    <property type="entry name" value="PME_inhib"/>
    <property type="match status" value="1"/>
</dbReference>
<dbReference type="SMART" id="SM00856">
    <property type="entry name" value="PMEI"/>
    <property type="match status" value="1"/>
</dbReference>
<dbReference type="PROSITE" id="PS00800">
    <property type="entry name" value="PECTINESTERASE_1"/>
    <property type="match status" value="1"/>
</dbReference>
<dbReference type="PROSITE" id="PS00503">
    <property type="entry name" value="PECTINESTERASE_2"/>
    <property type="match status" value="1"/>
</dbReference>
<evidence type="ECO:0000313" key="10">
    <source>
        <dbReference type="EMBL" id="KAH0863120.1"/>
    </source>
</evidence>
<comment type="similarity">
    <text evidence="3">In the C-terminal section; belongs to the pectinesterase family.</text>
</comment>
<feature type="compositionally biased region" description="Polar residues" evidence="7">
    <location>
        <begin position="348"/>
        <end position="366"/>
    </location>
</feature>
<evidence type="ECO:0000259" key="9">
    <source>
        <dbReference type="SMART" id="SM00856"/>
    </source>
</evidence>
<dbReference type="InterPro" id="IPR033131">
    <property type="entry name" value="Pectinesterase_Asp_AS"/>
</dbReference>
<dbReference type="InterPro" id="IPR035513">
    <property type="entry name" value="Invertase/methylesterase_inhib"/>
</dbReference>
<keyword evidence="11" id="KW-1185">Reference proteome</keyword>
<evidence type="ECO:0000256" key="7">
    <source>
        <dbReference type="SAM" id="MobiDB-lite"/>
    </source>
</evidence>
<sequence length="733" mass="82188">MRNGWNDSSKMKGFAFLGITSLFMTMALCAEADEGSSPSLKTEEIHRGSKLMITKTAVSIICSSTDYKQECIASLETVKSPDPRNLIRAAFDLAIISIRSGINRGMTDIESRADADVRTRDALNSCWELMDFAIDDLLKTRDTFKGFLFTRLSDFIDDLLVWLSGSVTYQQTCIDGFEGIDSIAAEIMEMVMRKGQHLTSNGLAIASNLDALLKIFRIPIPFLRPGSGGLGIFGSDSPEEQSVGSPEGSPQMGDSSDNQQLDSSEVSPQMGDSSENQRLDSSKDSPPQNLNGSKKRPLDSSENQPMDSSENQPMDSSENQSLDSSKYSPHNLDPSKNQQPDLSESRPSDSYTTQQLDSSRNQPLDSSESRPLDPLRKLNPLQALNPFGKLEDRHLSEEGGFPRWVTTHSRRLLAARGRRISANVVVAKDGSGKCKTIEQALAMVPMKNRRKFVIYIKQGVYKEKIEVTKKMKNVMFVGDGPTKTIITGNVAFLPDRIGTYRTSTFAVNGDYFMAKDIGFENTAGAARHQAVALRVSADFAVFFNCHMAGYQDTLYVHTHRQFYRDCRISGTIDFVFGDAKAVFQNCEFVIRRPMDNQQCIVTAQGRKDRRETTGIVIHNSRITGDATYRPVKDKNRAFLGRPWKEYSRTIIMNTDIDDVIDPEGWLKWNETFALKTLFYSEYRNRGRGSGQARRVRWRGIQRISARQARGFAPGEFLRGNAWITKRRIPYNAY</sequence>
<feature type="compositionally biased region" description="Polar residues" evidence="7">
    <location>
        <begin position="300"/>
        <end position="342"/>
    </location>
</feature>
<feature type="compositionally biased region" description="Polar residues" evidence="7">
    <location>
        <begin position="252"/>
        <end position="274"/>
    </location>
</feature>
<evidence type="ECO:0000256" key="6">
    <source>
        <dbReference type="PROSITE-ProRule" id="PRU10040"/>
    </source>
</evidence>
<keyword evidence="5" id="KW-0063">Aspartyl esterase</keyword>